<comment type="similarity">
    <text evidence="2">Belongs to the GSP F family.</text>
</comment>
<accession>A0A518DZW7</accession>
<sequence>MPKPLSADELAALGDELAALARAGVPLDQGLLALRSELPGRAGFAAEEIGQRLAAGERWSDVVGEGQFPPMFAAVLEAGIRSSELGPAIEAYVATLRRTSELRKRLSIALLYPVLLLCLAYGLTLFIGLSWLPDLTSSYAESELETLPVLDSVSHWIVATRWFWAPLPPLLLLLGLGWWLLQLSGPALPRSRFALGVSVVRQGRAAIFADLLALLLERETDLPTALPLAAQASGDAQLQAGASKLVASLEQGSPVGETPELPPLIGWLLRSHAPEQQMVAALRRLSGQYHRRAIQRTEWLAHALPTWLAIGLGGGAAMLLASAVFGSWASVIYELARPHFFNAG</sequence>
<evidence type="ECO:0000256" key="5">
    <source>
        <dbReference type="ARBA" id="ARBA00022989"/>
    </source>
</evidence>
<feature type="transmembrane region" description="Helical" evidence="7">
    <location>
        <begin position="162"/>
        <end position="181"/>
    </location>
</feature>
<protein>
    <submittedName>
        <fullName evidence="9">Type II secretion system protein F</fullName>
    </submittedName>
</protein>
<evidence type="ECO:0000256" key="7">
    <source>
        <dbReference type="SAM" id="Phobius"/>
    </source>
</evidence>
<keyword evidence="3" id="KW-1003">Cell membrane</keyword>
<evidence type="ECO:0000256" key="1">
    <source>
        <dbReference type="ARBA" id="ARBA00004651"/>
    </source>
</evidence>
<comment type="subcellular location">
    <subcellularLocation>
        <location evidence="1">Cell membrane</location>
        <topology evidence="1">Multi-pass membrane protein</topology>
    </subcellularLocation>
</comment>
<dbReference type="KEGG" id="lcre:Pla8534_52360"/>
<dbReference type="Proteomes" id="UP000317648">
    <property type="component" value="Chromosome"/>
</dbReference>
<proteinExistence type="inferred from homology"/>
<dbReference type="RefSeq" id="WP_145056171.1">
    <property type="nucleotide sequence ID" value="NZ_CP036433.1"/>
</dbReference>
<gene>
    <name evidence="9" type="primary">epsF_2</name>
    <name evidence="9" type="ORF">Pla8534_52360</name>
</gene>
<dbReference type="PANTHER" id="PTHR30012:SF0">
    <property type="entry name" value="TYPE II SECRETION SYSTEM PROTEIN F-RELATED"/>
    <property type="match status" value="1"/>
</dbReference>
<evidence type="ECO:0000259" key="8">
    <source>
        <dbReference type="Pfam" id="PF00482"/>
    </source>
</evidence>
<evidence type="ECO:0000256" key="2">
    <source>
        <dbReference type="ARBA" id="ARBA00005745"/>
    </source>
</evidence>
<evidence type="ECO:0000256" key="6">
    <source>
        <dbReference type="ARBA" id="ARBA00023136"/>
    </source>
</evidence>
<keyword evidence="5 7" id="KW-1133">Transmembrane helix</keyword>
<feature type="transmembrane region" description="Helical" evidence="7">
    <location>
        <begin position="307"/>
        <end position="333"/>
    </location>
</feature>
<dbReference type="EMBL" id="CP036433">
    <property type="protein sequence ID" value="QDU97390.1"/>
    <property type="molecule type" value="Genomic_DNA"/>
</dbReference>
<dbReference type="InterPro" id="IPR003004">
    <property type="entry name" value="GspF/PilC"/>
</dbReference>
<feature type="transmembrane region" description="Helical" evidence="7">
    <location>
        <begin position="106"/>
        <end position="132"/>
    </location>
</feature>
<dbReference type="GO" id="GO:0005886">
    <property type="term" value="C:plasma membrane"/>
    <property type="evidence" value="ECO:0007669"/>
    <property type="project" value="UniProtKB-SubCell"/>
</dbReference>
<dbReference type="InterPro" id="IPR018076">
    <property type="entry name" value="T2SS_GspF_dom"/>
</dbReference>
<evidence type="ECO:0000313" key="10">
    <source>
        <dbReference type="Proteomes" id="UP000317648"/>
    </source>
</evidence>
<evidence type="ECO:0000313" key="9">
    <source>
        <dbReference type="EMBL" id="QDU97390.1"/>
    </source>
</evidence>
<evidence type="ECO:0000256" key="4">
    <source>
        <dbReference type="ARBA" id="ARBA00022692"/>
    </source>
</evidence>
<feature type="domain" description="Type II secretion system protein GspF" evidence="8">
    <location>
        <begin position="16"/>
        <end position="129"/>
    </location>
</feature>
<name>A0A518DZW7_9BACT</name>
<keyword evidence="4 7" id="KW-0812">Transmembrane</keyword>
<dbReference type="Pfam" id="PF00482">
    <property type="entry name" value="T2SSF"/>
    <property type="match status" value="1"/>
</dbReference>
<dbReference type="PANTHER" id="PTHR30012">
    <property type="entry name" value="GENERAL SECRETION PATHWAY PROTEIN"/>
    <property type="match status" value="1"/>
</dbReference>
<dbReference type="InterPro" id="IPR042094">
    <property type="entry name" value="T2SS_GspF_sf"/>
</dbReference>
<dbReference type="Gene3D" id="1.20.81.30">
    <property type="entry name" value="Type II secretion system (T2SS), domain F"/>
    <property type="match status" value="1"/>
</dbReference>
<keyword evidence="6 7" id="KW-0472">Membrane</keyword>
<evidence type="ECO:0000256" key="3">
    <source>
        <dbReference type="ARBA" id="ARBA00022475"/>
    </source>
</evidence>
<organism evidence="9 10">
    <name type="scientific">Lignipirellula cremea</name>
    <dbReference type="NCBI Taxonomy" id="2528010"/>
    <lineage>
        <taxon>Bacteria</taxon>
        <taxon>Pseudomonadati</taxon>
        <taxon>Planctomycetota</taxon>
        <taxon>Planctomycetia</taxon>
        <taxon>Pirellulales</taxon>
        <taxon>Pirellulaceae</taxon>
        <taxon>Lignipirellula</taxon>
    </lineage>
</organism>
<dbReference type="AlphaFoldDB" id="A0A518DZW7"/>
<keyword evidence="10" id="KW-1185">Reference proteome</keyword>
<reference evidence="9 10" key="1">
    <citation type="submission" date="2019-02" db="EMBL/GenBank/DDBJ databases">
        <title>Deep-cultivation of Planctomycetes and their phenomic and genomic characterization uncovers novel biology.</title>
        <authorList>
            <person name="Wiegand S."/>
            <person name="Jogler M."/>
            <person name="Boedeker C."/>
            <person name="Pinto D."/>
            <person name="Vollmers J."/>
            <person name="Rivas-Marin E."/>
            <person name="Kohn T."/>
            <person name="Peeters S.H."/>
            <person name="Heuer A."/>
            <person name="Rast P."/>
            <person name="Oberbeckmann S."/>
            <person name="Bunk B."/>
            <person name="Jeske O."/>
            <person name="Meyerdierks A."/>
            <person name="Storesund J.E."/>
            <person name="Kallscheuer N."/>
            <person name="Luecker S."/>
            <person name="Lage O.M."/>
            <person name="Pohl T."/>
            <person name="Merkel B.J."/>
            <person name="Hornburger P."/>
            <person name="Mueller R.-W."/>
            <person name="Bruemmer F."/>
            <person name="Labrenz M."/>
            <person name="Spormann A.M."/>
            <person name="Op den Camp H."/>
            <person name="Overmann J."/>
            <person name="Amann R."/>
            <person name="Jetten M.S.M."/>
            <person name="Mascher T."/>
            <person name="Medema M.H."/>
            <person name="Devos D.P."/>
            <person name="Kaster A.-K."/>
            <person name="Ovreas L."/>
            <person name="Rohde M."/>
            <person name="Galperin M.Y."/>
            <person name="Jogler C."/>
        </authorList>
    </citation>
    <scope>NUCLEOTIDE SEQUENCE [LARGE SCALE GENOMIC DNA]</scope>
    <source>
        <strain evidence="9 10">Pla85_3_4</strain>
    </source>
</reference>
<dbReference type="OrthoDB" id="279749at2"/>